<dbReference type="EMBL" id="CP043641">
    <property type="protein sequence ID" value="QNE36647.1"/>
    <property type="molecule type" value="Genomic_DNA"/>
</dbReference>
<feature type="region of interest" description="Disordered" evidence="1">
    <location>
        <begin position="64"/>
        <end position="156"/>
    </location>
</feature>
<sequence length="156" mass="15845">MNPSNGTTVDPEKAAERAHVLLEHEITARLDAVRELAKRLNDLDSAIADYVSAWQVAQRAGWTDGTLSDIGLRAPESLPAPSGRRSADTETASAPVAPATPSSPALAPVVALTPPPAPAPAPVVSAPAFGPAPTLGSVSSFPSTSSSPTVVTTPTH</sequence>
<dbReference type="RefSeq" id="WP_185276085.1">
    <property type="nucleotide sequence ID" value="NZ_CP043641.1"/>
</dbReference>
<gene>
    <name evidence="2" type="ORF">F1C12_17030</name>
</gene>
<evidence type="ECO:0000313" key="2">
    <source>
        <dbReference type="EMBL" id="QNE36647.1"/>
    </source>
</evidence>
<reference evidence="3" key="1">
    <citation type="submission" date="2019-09" db="EMBL/GenBank/DDBJ databases">
        <title>Antimicrobial potential of Antarctic Bacteria.</title>
        <authorList>
            <person name="Benaud N."/>
            <person name="Edwards R.J."/>
            <person name="Ferrari B.C."/>
        </authorList>
    </citation>
    <scope>NUCLEOTIDE SEQUENCE [LARGE SCALE GENOMIC DNA]</scope>
    <source>
        <strain evidence="3">INR9</strain>
    </source>
</reference>
<dbReference type="KEGG" id="lse:F1C12_17030"/>
<feature type="compositionally biased region" description="Low complexity" evidence="1">
    <location>
        <begin position="91"/>
        <end position="112"/>
    </location>
</feature>
<accession>A0A7G6YDT2</accession>
<feature type="compositionally biased region" description="Low complexity" evidence="1">
    <location>
        <begin position="122"/>
        <end position="156"/>
    </location>
</feature>
<evidence type="ECO:0000313" key="3">
    <source>
        <dbReference type="Proteomes" id="UP000515511"/>
    </source>
</evidence>
<proteinExistence type="predicted"/>
<dbReference type="AlphaFoldDB" id="A0A7G6YDT2"/>
<dbReference type="Proteomes" id="UP000515511">
    <property type="component" value="Chromosome"/>
</dbReference>
<evidence type="ECO:0000256" key="1">
    <source>
        <dbReference type="SAM" id="MobiDB-lite"/>
    </source>
</evidence>
<name>A0A7G6YDT2_9MICO</name>
<organism evidence="2 3">
    <name type="scientific">Leifsonia shinshuensis</name>
    <dbReference type="NCBI Taxonomy" id="150026"/>
    <lineage>
        <taxon>Bacteria</taxon>
        <taxon>Bacillati</taxon>
        <taxon>Actinomycetota</taxon>
        <taxon>Actinomycetes</taxon>
        <taxon>Micrococcales</taxon>
        <taxon>Microbacteriaceae</taxon>
        <taxon>Leifsonia</taxon>
    </lineage>
</organism>
<protein>
    <submittedName>
        <fullName evidence="2">Uncharacterized protein</fullName>
    </submittedName>
</protein>